<evidence type="ECO:0000313" key="5">
    <source>
        <dbReference type="Proteomes" id="UP000294744"/>
    </source>
</evidence>
<dbReference type="InterPro" id="IPR042188">
    <property type="entry name" value="MmgE/PrpD_sf_2"/>
</dbReference>
<reference evidence="4 5" key="1">
    <citation type="submission" date="2019-03" db="EMBL/GenBank/DDBJ databases">
        <title>Draft genome sequences of novel Actinobacteria.</title>
        <authorList>
            <person name="Sahin N."/>
            <person name="Ay H."/>
            <person name="Saygin H."/>
        </authorList>
    </citation>
    <scope>NUCLEOTIDE SEQUENCE [LARGE SCALE GENOMIC DNA]</scope>
    <source>
        <strain evidence="4 5">16K404</strain>
    </source>
</reference>
<dbReference type="PANTHER" id="PTHR16943:SF8">
    <property type="entry name" value="2-METHYLCITRATE DEHYDRATASE"/>
    <property type="match status" value="1"/>
</dbReference>
<evidence type="ECO:0000259" key="3">
    <source>
        <dbReference type="Pfam" id="PF19305"/>
    </source>
</evidence>
<accession>A0A4R4UVX6</accession>
<comment type="similarity">
    <text evidence="1">Belongs to the PrpD family.</text>
</comment>
<dbReference type="Gene3D" id="1.10.4100.10">
    <property type="entry name" value="2-methylcitrate dehydratase PrpD"/>
    <property type="match status" value="1"/>
</dbReference>
<dbReference type="RefSeq" id="WP_132618289.1">
    <property type="nucleotide sequence ID" value="NZ_SMKV01000001.1"/>
</dbReference>
<dbReference type="GO" id="GO:0016829">
    <property type="term" value="F:lyase activity"/>
    <property type="evidence" value="ECO:0007669"/>
    <property type="project" value="InterPro"/>
</dbReference>
<organism evidence="4 5">
    <name type="scientific">Saccharopolyspora aridisoli</name>
    <dbReference type="NCBI Taxonomy" id="2530385"/>
    <lineage>
        <taxon>Bacteria</taxon>
        <taxon>Bacillati</taxon>
        <taxon>Actinomycetota</taxon>
        <taxon>Actinomycetes</taxon>
        <taxon>Pseudonocardiales</taxon>
        <taxon>Pseudonocardiaceae</taxon>
        <taxon>Saccharopolyspora</taxon>
    </lineage>
</organism>
<dbReference type="InterPro" id="IPR036148">
    <property type="entry name" value="MmgE/PrpD_sf"/>
</dbReference>
<dbReference type="Pfam" id="PF19305">
    <property type="entry name" value="MmgE_PrpD_C"/>
    <property type="match status" value="1"/>
</dbReference>
<evidence type="ECO:0000313" key="4">
    <source>
        <dbReference type="EMBL" id="TDC96718.1"/>
    </source>
</evidence>
<feature type="domain" description="MmgE/PrpD C-terminal" evidence="3">
    <location>
        <begin position="226"/>
        <end position="376"/>
    </location>
</feature>
<sequence length="409" mass="42554">MDSAAETLARWAHELVPDVEDLALAQRSLVDTLAVTLAARDDDLVRISAGLPDAARWAAVGHVLDFDDLHMESTAHISVVCVPATLAAGGDARAYLAGAGVMARIGTALGWSHYASGWHATCTAGAPAAAVCAAVALGLSREQTATAMALAVPAAGGVQRAFGSSGKSLQVGFAADAGVRAARLAAAGATADPTALDAWLRLVGGDPERIEVTGPAVPGGLAIKMFPCCYALQRPISALREQLPAPVTPAEVTEIEVRTPACTVQPLIHHRPNTGLQGKFSMEYAVATALLDDHPGFGSFTDRSVNRPEAQRLLKLVNRIETTGGDWLLAGQVEITVTLADGTRHAVASQLPPGSPGRPPSEQDMRVKIADCGQDVPALLSDVDWRRAAVVLAEHLPGEAIHDHEKEPA</sequence>
<evidence type="ECO:0000256" key="1">
    <source>
        <dbReference type="ARBA" id="ARBA00006174"/>
    </source>
</evidence>
<comment type="caution">
    <text evidence="4">The sequence shown here is derived from an EMBL/GenBank/DDBJ whole genome shotgun (WGS) entry which is preliminary data.</text>
</comment>
<dbReference type="InterPro" id="IPR042183">
    <property type="entry name" value="MmgE/PrpD_sf_1"/>
</dbReference>
<dbReference type="InterPro" id="IPR005656">
    <property type="entry name" value="MmgE_PrpD"/>
</dbReference>
<protein>
    <submittedName>
        <fullName evidence="4">2-methylcitrate dehydratase</fullName>
    </submittedName>
</protein>
<evidence type="ECO:0000259" key="2">
    <source>
        <dbReference type="Pfam" id="PF03972"/>
    </source>
</evidence>
<dbReference type="Gene3D" id="3.30.1330.120">
    <property type="entry name" value="2-methylcitrate dehydratase PrpD"/>
    <property type="match status" value="1"/>
</dbReference>
<keyword evidence="5" id="KW-1185">Reference proteome</keyword>
<dbReference type="SUPFAM" id="SSF103378">
    <property type="entry name" value="2-methylcitrate dehydratase PrpD"/>
    <property type="match status" value="1"/>
</dbReference>
<dbReference type="InterPro" id="IPR045337">
    <property type="entry name" value="MmgE_PrpD_C"/>
</dbReference>
<dbReference type="OrthoDB" id="9797528at2"/>
<dbReference type="InterPro" id="IPR045336">
    <property type="entry name" value="MmgE_PrpD_N"/>
</dbReference>
<dbReference type="AlphaFoldDB" id="A0A4R4UVX6"/>
<feature type="domain" description="MmgE/PrpD N-terminal" evidence="2">
    <location>
        <begin position="58"/>
        <end position="196"/>
    </location>
</feature>
<dbReference type="PANTHER" id="PTHR16943">
    <property type="entry name" value="2-METHYLCITRATE DEHYDRATASE-RELATED"/>
    <property type="match status" value="1"/>
</dbReference>
<dbReference type="EMBL" id="SMKV01000001">
    <property type="protein sequence ID" value="TDC96718.1"/>
    <property type="molecule type" value="Genomic_DNA"/>
</dbReference>
<proteinExistence type="inferred from homology"/>
<gene>
    <name evidence="4" type="ORF">E1161_00305</name>
</gene>
<name>A0A4R4UVX6_9PSEU</name>
<dbReference type="Pfam" id="PF03972">
    <property type="entry name" value="MmgE_PrpD_N"/>
    <property type="match status" value="1"/>
</dbReference>
<dbReference type="Proteomes" id="UP000294744">
    <property type="component" value="Unassembled WGS sequence"/>
</dbReference>